<dbReference type="Pfam" id="PF00404">
    <property type="entry name" value="Dockerin_1"/>
    <property type="match status" value="1"/>
</dbReference>
<feature type="signal peptide" evidence="2">
    <location>
        <begin position="1"/>
        <end position="20"/>
    </location>
</feature>
<dbReference type="SUPFAM" id="SSF47473">
    <property type="entry name" value="EF-hand"/>
    <property type="match status" value="1"/>
</dbReference>
<evidence type="ECO:0000256" key="1">
    <source>
        <dbReference type="SAM" id="MobiDB-lite"/>
    </source>
</evidence>
<evidence type="ECO:0000256" key="2">
    <source>
        <dbReference type="SAM" id="SignalP"/>
    </source>
</evidence>
<evidence type="ECO:0000313" key="4">
    <source>
        <dbReference type="Proteomes" id="UP000177360"/>
    </source>
</evidence>
<sequence length="354" mass="36594">MLLKIITMAASLCLPVIVFAQSPGIPHQFFGAAQFASGAIPNGLSIQAKINGVVVGGSVTAGGSYGYNPNLLFVTDSQNTNAGKTIEFYVSGIKANETAIFANGNSTQLNLIVPGSVGVITKSEGEAITQQEAIITPTSPMLINMGDLLTVNVSVGAITMATIADVHKLDSSFFTGAAAVIAGGKVLNAYEIKINGTGLSITATMKYDDTGIDESAVKPYKYNGSAWEVVTPFTKDTTANTLTFSIASANTPYAIFGFMASVPSSGGSSISGDGINPPPSSGSGSAAVSGSTPSTTLSATAQKVDTNKDSKIDKYDFSLLMSNWGKTGTNVCDFNGDGKVDKYDFALLMLYWSL</sequence>
<dbReference type="AlphaFoldDB" id="A0A1G2E3X9"/>
<protein>
    <recommendedName>
        <fullName evidence="5">Dockerin domain-containing protein</fullName>
    </recommendedName>
</protein>
<dbReference type="InterPro" id="IPR018247">
    <property type="entry name" value="EF_Hand_1_Ca_BS"/>
</dbReference>
<reference evidence="3 4" key="1">
    <citation type="journal article" date="2016" name="Nat. Commun.">
        <title>Thousands of microbial genomes shed light on interconnected biogeochemical processes in an aquifer system.</title>
        <authorList>
            <person name="Anantharaman K."/>
            <person name="Brown C.T."/>
            <person name="Hug L.A."/>
            <person name="Sharon I."/>
            <person name="Castelle C.J."/>
            <person name="Probst A.J."/>
            <person name="Thomas B.C."/>
            <person name="Singh A."/>
            <person name="Wilkins M.J."/>
            <person name="Karaoz U."/>
            <person name="Brodie E.L."/>
            <person name="Williams K.H."/>
            <person name="Hubbard S.S."/>
            <person name="Banfield J.F."/>
        </authorList>
    </citation>
    <scope>NUCLEOTIDE SEQUENCE [LARGE SCALE GENOMIC DNA]</scope>
</reference>
<dbReference type="InterPro" id="IPR002105">
    <property type="entry name" value="Dockerin_1_rpt"/>
</dbReference>
<evidence type="ECO:0008006" key="5">
    <source>
        <dbReference type="Google" id="ProtNLM"/>
    </source>
</evidence>
<feature type="chain" id="PRO_5009582686" description="Dockerin domain-containing protein" evidence="2">
    <location>
        <begin position="21"/>
        <end position="354"/>
    </location>
</feature>
<feature type="compositionally biased region" description="Low complexity" evidence="1">
    <location>
        <begin position="269"/>
        <end position="295"/>
    </location>
</feature>
<dbReference type="CDD" id="cd14254">
    <property type="entry name" value="Dockerin_II"/>
    <property type="match status" value="1"/>
</dbReference>
<dbReference type="PROSITE" id="PS00018">
    <property type="entry name" value="EF_HAND_1"/>
    <property type="match status" value="1"/>
</dbReference>
<gene>
    <name evidence="3" type="ORF">A2626_01965</name>
</gene>
<dbReference type="InterPro" id="IPR011992">
    <property type="entry name" value="EF-hand-dom_pair"/>
</dbReference>
<dbReference type="InterPro" id="IPR036439">
    <property type="entry name" value="Dockerin_dom_sf"/>
</dbReference>
<keyword evidence="2" id="KW-0732">Signal</keyword>
<dbReference type="Gene3D" id="1.10.1330.10">
    <property type="entry name" value="Dockerin domain"/>
    <property type="match status" value="1"/>
</dbReference>
<proteinExistence type="predicted"/>
<organism evidence="3 4">
    <name type="scientific">Candidatus Nealsonbacteria bacterium RIFCSPHIGHO2_01_FULL_38_55</name>
    <dbReference type="NCBI Taxonomy" id="1801664"/>
    <lineage>
        <taxon>Bacteria</taxon>
        <taxon>Candidatus Nealsoniibacteriota</taxon>
    </lineage>
</organism>
<accession>A0A1G2E3X9</accession>
<evidence type="ECO:0000313" key="3">
    <source>
        <dbReference type="EMBL" id="OGZ20389.1"/>
    </source>
</evidence>
<name>A0A1G2E3X9_9BACT</name>
<dbReference type="GO" id="GO:0000272">
    <property type="term" value="P:polysaccharide catabolic process"/>
    <property type="evidence" value="ECO:0007669"/>
    <property type="project" value="InterPro"/>
</dbReference>
<feature type="region of interest" description="Disordered" evidence="1">
    <location>
        <begin position="269"/>
        <end position="302"/>
    </location>
</feature>
<dbReference type="Proteomes" id="UP000177360">
    <property type="component" value="Unassembled WGS sequence"/>
</dbReference>
<dbReference type="GO" id="GO:0004553">
    <property type="term" value="F:hydrolase activity, hydrolyzing O-glycosyl compounds"/>
    <property type="evidence" value="ECO:0007669"/>
    <property type="project" value="InterPro"/>
</dbReference>
<dbReference type="EMBL" id="MHLZ01000001">
    <property type="protein sequence ID" value="OGZ20389.1"/>
    <property type="molecule type" value="Genomic_DNA"/>
</dbReference>
<comment type="caution">
    <text evidence="3">The sequence shown here is derived from an EMBL/GenBank/DDBJ whole genome shotgun (WGS) entry which is preliminary data.</text>
</comment>